<evidence type="ECO:0000313" key="2">
    <source>
        <dbReference type="EMBL" id="KKK93179.1"/>
    </source>
</evidence>
<organism evidence="2">
    <name type="scientific">marine sediment metagenome</name>
    <dbReference type="NCBI Taxonomy" id="412755"/>
    <lineage>
        <taxon>unclassified sequences</taxon>
        <taxon>metagenomes</taxon>
        <taxon>ecological metagenomes</taxon>
    </lineage>
</organism>
<reference evidence="2" key="1">
    <citation type="journal article" date="2015" name="Nature">
        <title>Complex archaea that bridge the gap between prokaryotes and eukaryotes.</title>
        <authorList>
            <person name="Spang A."/>
            <person name="Saw J.H."/>
            <person name="Jorgensen S.L."/>
            <person name="Zaremba-Niedzwiedzka K."/>
            <person name="Martijn J."/>
            <person name="Lind A.E."/>
            <person name="van Eijk R."/>
            <person name="Schleper C."/>
            <person name="Guy L."/>
            <person name="Ettema T.J."/>
        </authorList>
    </citation>
    <scope>NUCLEOTIDE SEQUENCE</scope>
</reference>
<sequence length="194" mass="21565">PYSELVTNIEMKYLFRHDRDAFIGIEVDSASDYGGKTYNLRFETTLGKHAKLLEPGWHFYWPMIQDGTTVTVTPQVVDLRPQSVSMDGNDYCISGAIQYRIKDAKMAILNVNSFDESLQALALGVISEYVNTLEPGKILTVPDIKAAVLKGIKENARGWGLDIMKVFITDLGSTKNVRILSGVASTPYIELGEK</sequence>
<accession>A0A0F9BRR7</accession>
<feature type="non-terminal residue" evidence="2">
    <location>
        <position position="1"/>
    </location>
</feature>
<dbReference type="Gene3D" id="3.30.479.30">
    <property type="entry name" value="Band 7 domain"/>
    <property type="match status" value="1"/>
</dbReference>
<dbReference type="PANTHER" id="PTHR43327:SF10">
    <property type="entry name" value="STOMATIN-LIKE PROTEIN 2, MITOCHONDRIAL"/>
    <property type="match status" value="1"/>
</dbReference>
<comment type="caution">
    <text evidence="2">The sequence shown here is derived from an EMBL/GenBank/DDBJ whole genome shotgun (WGS) entry which is preliminary data.</text>
</comment>
<dbReference type="AlphaFoldDB" id="A0A0F9BRR7"/>
<dbReference type="SUPFAM" id="SSF117892">
    <property type="entry name" value="Band 7/SPFH domain"/>
    <property type="match status" value="1"/>
</dbReference>
<protein>
    <recommendedName>
        <fullName evidence="1">Band 7 domain-containing protein</fullName>
    </recommendedName>
</protein>
<dbReference type="InterPro" id="IPR001107">
    <property type="entry name" value="Band_7"/>
</dbReference>
<dbReference type="EMBL" id="LAZR01047884">
    <property type="protein sequence ID" value="KKK93179.1"/>
    <property type="molecule type" value="Genomic_DNA"/>
</dbReference>
<dbReference type="InterPro" id="IPR050710">
    <property type="entry name" value="Band7/mec-2_domain"/>
</dbReference>
<dbReference type="InterPro" id="IPR036013">
    <property type="entry name" value="Band_7/SPFH_dom_sf"/>
</dbReference>
<proteinExistence type="predicted"/>
<evidence type="ECO:0000259" key="1">
    <source>
        <dbReference type="SMART" id="SM00244"/>
    </source>
</evidence>
<feature type="domain" description="Band 7" evidence="1">
    <location>
        <begin position="30"/>
        <end position="184"/>
    </location>
</feature>
<dbReference type="PANTHER" id="PTHR43327">
    <property type="entry name" value="STOMATIN-LIKE PROTEIN 2, MITOCHONDRIAL"/>
    <property type="match status" value="1"/>
</dbReference>
<name>A0A0F9BRR7_9ZZZZ</name>
<dbReference type="Pfam" id="PF01145">
    <property type="entry name" value="Band_7"/>
    <property type="match status" value="1"/>
</dbReference>
<gene>
    <name evidence="2" type="ORF">LCGC14_2695440</name>
</gene>
<dbReference type="SMART" id="SM00244">
    <property type="entry name" value="PHB"/>
    <property type="match status" value="1"/>
</dbReference>